<evidence type="ECO:0000313" key="1">
    <source>
        <dbReference type="EMBL" id="EDX77161.1"/>
    </source>
</evidence>
<dbReference type="InterPro" id="IPR025354">
    <property type="entry name" value="DUF4258"/>
</dbReference>
<dbReference type="AlphaFoldDB" id="B4VKX1"/>
<gene>
    <name evidence="1" type="ORF">MC7420_298</name>
</gene>
<organism evidence="1 2">
    <name type="scientific">Coleofasciculus chthonoplastes PCC 7420</name>
    <dbReference type="NCBI Taxonomy" id="118168"/>
    <lineage>
        <taxon>Bacteria</taxon>
        <taxon>Bacillati</taxon>
        <taxon>Cyanobacteriota</taxon>
        <taxon>Cyanophyceae</taxon>
        <taxon>Coleofasciculales</taxon>
        <taxon>Coleofasciculaceae</taxon>
        <taxon>Coleofasciculus</taxon>
    </lineage>
</organism>
<keyword evidence="2" id="KW-1185">Reference proteome</keyword>
<dbReference type="STRING" id="118168.MC7420_298"/>
<evidence type="ECO:0008006" key="3">
    <source>
        <dbReference type="Google" id="ProtNLM"/>
    </source>
</evidence>
<sequence>MQIVWTRHAQERQQQWQQRLEITRQEVETVLMNPQQVIVEDDVFVAQSRRGGGLLRVIFVEIGNTKRILTLYWTNQVNRYWQG</sequence>
<accession>B4VKX1</accession>
<dbReference type="Pfam" id="PF14076">
    <property type="entry name" value="DUF4258"/>
    <property type="match status" value="1"/>
</dbReference>
<proteinExistence type="predicted"/>
<protein>
    <recommendedName>
        <fullName evidence="3">DUF4258 domain-containing protein</fullName>
    </recommendedName>
</protein>
<name>B4VKX1_9CYAN</name>
<dbReference type="EMBL" id="DS989844">
    <property type="protein sequence ID" value="EDX77161.1"/>
    <property type="molecule type" value="Genomic_DNA"/>
</dbReference>
<dbReference type="RefSeq" id="WP_006099273.1">
    <property type="nucleotide sequence ID" value="NZ_DS989844.1"/>
</dbReference>
<dbReference type="HOGENOM" id="CLU_2536799_0_0_3"/>
<evidence type="ECO:0000313" key="2">
    <source>
        <dbReference type="Proteomes" id="UP000003835"/>
    </source>
</evidence>
<dbReference type="Proteomes" id="UP000003835">
    <property type="component" value="Unassembled WGS sequence"/>
</dbReference>
<dbReference type="OrthoDB" id="573637at2"/>
<reference evidence="1 2" key="1">
    <citation type="submission" date="2008-07" db="EMBL/GenBank/DDBJ databases">
        <authorList>
            <person name="Tandeau de Marsac N."/>
            <person name="Ferriera S."/>
            <person name="Johnson J."/>
            <person name="Kravitz S."/>
            <person name="Beeson K."/>
            <person name="Sutton G."/>
            <person name="Rogers Y.-H."/>
            <person name="Friedman R."/>
            <person name="Frazier M."/>
            <person name="Venter J.C."/>
        </authorList>
    </citation>
    <scope>NUCLEOTIDE SEQUENCE [LARGE SCALE GENOMIC DNA]</scope>
    <source>
        <strain evidence="1 2">PCC 7420</strain>
    </source>
</reference>